<dbReference type="SUPFAM" id="SSF69322">
    <property type="entry name" value="Tricorn protease domain 2"/>
    <property type="match status" value="1"/>
</dbReference>
<dbReference type="eggNOG" id="KOG4497">
    <property type="taxonomic scope" value="Eukaryota"/>
</dbReference>
<name>U4LB90_PYROM</name>
<dbReference type="Gene3D" id="2.130.10.10">
    <property type="entry name" value="YVTN repeat-like/Quinoprotein amine dehydrogenase"/>
    <property type="match status" value="2"/>
</dbReference>
<protein>
    <submittedName>
        <fullName evidence="2">Similar to WD repeat-containing protein WRAP73 acc. no. Q9P2S5</fullName>
    </submittedName>
</protein>
<dbReference type="GO" id="GO:0005815">
    <property type="term" value="C:microtubule organizing center"/>
    <property type="evidence" value="ECO:0007669"/>
    <property type="project" value="TreeGrafter"/>
</dbReference>
<organism evidence="2 3">
    <name type="scientific">Pyronema omphalodes (strain CBS 100304)</name>
    <name type="common">Pyronema confluens</name>
    <dbReference type="NCBI Taxonomy" id="1076935"/>
    <lineage>
        <taxon>Eukaryota</taxon>
        <taxon>Fungi</taxon>
        <taxon>Dikarya</taxon>
        <taxon>Ascomycota</taxon>
        <taxon>Pezizomycotina</taxon>
        <taxon>Pezizomycetes</taxon>
        <taxon>Pezizales</taxon>
        <taxon>Pyronemataceae</taxon>
        <taxon>Pyronema</taxon>
    </lineage>
</organism>
<dbReference type="EMBL" id="HF936505">
    <property type="protein sequence ID" value="CCX16728.1"/>
    <property type="molecule type" value="Genomic_DNA"/>
</dbReference>
<dbReference type="InterPro" id="IPR015943">
    <property type="entry name" value="WD40/YVTN_repeat-like_dom_sf"/>
</dbReference>
<dbReference type="PANTHER" id="PTHR16220">
    <property type="entry name" value="WD REPEAT PROTEIN 8-RELATED"/>
    <property type="match status" value="1"/>
</dbReference>
<dbReference type="InterPro" id="IPR052778">
    <property type="entry name" value="Centrosome-WD_assoc"/>
</dbReference>
<dbReference type="Proteomes" id="UP000018144">
    <property type="component" value="Unassembled WGS sequence"/>
</dbReference>
<dbReference type="PANTHER" id="PTHR16220:SF0">
    <property type="entry name" value="WD REPEAT-CONTAINING PROTEIN WRAP73"/>
    <property type="match status" value="1"/>
</dbReference>
<dbReference type="STRING" id="1076935.U4LB90"/>
<feature type="region of interest" description="Disordered" evidence="1">
    <location>
        <begin position="453"/>
        <end position="488"/>
    </location>
</feature>
<evidence type="ECO:0000313" key="3">
    <source>
        <dbReference type="Proteomes" id="UP000018144"/>
    </source>
</evidence>
<gene>
    <name evidence="2" type="ORF">PCON_03473</name>
</gene>
<accession>U4LB90</accession>
<reference evidence="2 3" key="1">
    <citation type="journal article" date="2013" name="PLoS Genet.">
        <title>The genome and development-dependent transcriptomes of Pyronema confluens: a window into fungal evolution.</title>
        <authorList>
            <person name="Traeger S."/>
            <person name="Altegoer F."/>
            <person name="Freitag M."/>
            <person name="Gabaldon T."/>
            <person name="Kempken F."/>
            <person name="Kumar A."/>
            <person name="Marcet-Houben M."/>
            <person name="Poggeler S."/>
            <person name="Stajich J.E."/>
            <person name="Nowrousian M."/>
        </authorList>
    </citation>
    <scope>NUCLEOTIDE SEQUENCE [LARGE SCALE GENOMIC DNA]</scope>
    <source>
        <strain evidence="3">CBS 100304</strain>
        <tissue evidence="2">Vegetative mycelium</tissue>
    </source>
</reference>
<dbReference type="GO" id="GO:1990811">
    <property type="term" value="C:MWP complex"/>
    <property type="evidence" value="ECO:0007669"/>
    <property type="project" value="TreeGrafter"/>
</dbReference>
<dbReference type="AlphaFoldDB" id="U4LB90"/>
<dbReference type="GO" id="GO:1990810">
    <property type="term" value="P:microtubule anchoring at mitotic spindle pole body"/>
    <property type="evidence" value="ECO:0007669"/>
    <property type="project" value="TreeGrafter"/>
</dbReference>
<evidence type="ECO:0000313" key="2">
    <source>
        <dbReference type="EMBL" id="CCX16728.1"/>
    </source>
</evidence>
<sequence>MEFSSVFRAANGSVPSPNGTLIASIVPPRLVIRSASSLHVQRVIPLQQKFAQNIKFMKWSPKPQADINSSPSWNGFWCKRRSGIDNSEEEGIVTQRVLLADDERILVFDVKDEKWTATISQGFGGIKNVEFGRNADEVIVFSEFQLKVTIWNLITSKHHDILHPKFSTKGFGYRPYTSHFAILTRTATHDAIQIHQNTTYRLSSSFTLPTLDAQGLKWSPCGRWLAVWDSATVGYRVLVYTADGHLYRTHEKPCEGLGVKTVEWSPAGDFLTIGSYDGKMCFLSNYTFSPVISMNHTRTIRLPGVTVWSECVSSARDRFYQLVPQPTTLPTVPFNPSDTHPKIGISAMAFSNPDGTLIATKSDNMPSTVWIWSLKLLRPYAVLVHLNPIKSINWHPNIPDLLMIQCGPENPDDAADPGMVYLWSTAWKQPRAIQVPMEKVTGAMWAKWVMTPSPSRSNNSSVASTSPQPYTGRIDRSHSPQEDTDKRPMLLFGDKEGFLVGYVEDEPVPDASEKEDQYDQRTWQTANVDWDYYTPSDLLPKRTLSRGGGVQIPGIRLEGAKHTRTGSGGVGVEGIREQKTEQQDATFEYRVRKHSVTVNT</sequence>
<feature type="compositionally biased region" description="Basic and acidic residues" evidence="1">
    <location>
        <begin position="473"/>
        <end position="488"/>
    </location>
</feature>
<feature type="compositionally biased region" description="Low complexity" evidence="1">
    <location>
        <begin position="453"/>
        <end position="467"/>
    </location>
</feature>
<proteinExistence type="predicted"/>
<dbReference type="OrthoDB" id="10257284at2759"/>
<dbReference type="OMA" id="TVWIWDL"/>
<evidence type="ECO:0000256" key="1">
    <source>
        <dbReference type="SAM" id="MobiDB-lite"/>
    </source>
</evidence>
<keyword evidence="3" id="KW-1185">Reference proteome</keyword>